<dbReference type="GO" id="GO:0009231">
    <property type="term" value="P:riboflavin biosynthetic process"/>
    <property type="evidence" value="ECO:0007669"/>
    <property type="project" value="InterPro"/>
</dbReference>
<reference evidence="2 3" key="1">
    <citation type="submission" date="2014-12" db="EMBL/GenBank/DDBJ databases">
        <title>Genome sequencing of Microbacterium hominis TPW29.</title>
        <authorList>
            <person name="Tan P.W."/>
            <person name="Chan K.-G."/>
        </authorList>
    </citation>
    <scope>NUCLEOTIDE SEQUENCE [LARGE SCALE GENOMIC DNA]</scope>
    <source>
        <strain evidence="2 3">TPW29</strain>
    </source>
</reference>
<dbReference type="PANTHER" id="PTHR38011:SF11">
    <property type="entry name" value="2,5-DIAMINO-6-RIBOSYLAMINO-4(3H)-PYRIMIDINONE 5'-PHOSPHATE REDUCTASE"/>
    <property type="match status" value="1"/>
</dbReference>
<dbReference type="AlphaFoldDB" id="A0A0B4CU59"/>
<dbReference type="PANTHER" id="PTHR38011">
    <property type="entry name" value="DIHYDROFOLATE REDUCTASE FAMILY PROTEIN (AFU_ORTHOLOGUE AFUA_8G06820)"/>
    <property type="match status" value="1"/>
</dbReference>
<accession>A0A0B4CU59</accession>
<dbReference type="EMBL" id="JWSZ01000010">
    <property type="protein sequence ID" value="KIC57901.1"/>
    <property type="molecule type" value="Genomic_DNA"/>
</dbReference>
<dbReference type="InterPro" id="IPR050765">
    <property type="entry name" value="Riboflavin_Biosynth_HTPR"/>
</dbReference>
<organism evidence="2 3">
    <name type="scientific">Microbacterium hominis</name>
    <dbReference type="NCBI Taxonomy" id="162426"/>
    <lineage>
        <taxon>Bacteria</taxon>
        <taxon>Bacillati</taxon>
        <taxon>Actinomycetota</taxon>
        <taxon>Actinomycetes</taxon>
        <taxon>Micrococcales</taxon>
        <taxon>Microbacteriaceae</taxon>
        <taxon>Microbacterium</taxon>
    </lineage>
</organism>
<dbReference type="Proteomes" id="UP000031202">
    <property type="component" value="Unassembled WGS sequence"/>
</dbReference>
<protein>
    <submittedName>
        <fullName evidence="2">Deaminase</fullName>
    </submittedName>
</protein>
<dbReference type="InterPro" id="IPR024072">
    <property type="entry name" value="DHFR-like_dom_sf"/>
</dbReference>
<dbReference type="SUPFAM" id="SSF53597">
    <property type="entry name" value="Dihydrofolate reductase-like"/>
    <property type="match status" value="1"/>
</dbReference>
<name>A0A0B4CU59_9MICO</name>
<feature type="domain" description="Bacterial bifunctional deaminase-reductase C-terminal" evidence="1">
    <location>
        <begin position="4"/>
        <end position="179"/>
    </location>
</feature>
<sequence length="191" mass="21010">MGRIILSMSHSLDGYITDAEGRFDWGAPDEHIFRAALEEVRGLSAHFLGRRLYETMRYWEDPDLEPTFEPLEREFAEVWKALPKIVVSSTLDAAPGQNTTLLRGSVIDEVARMRDDDAAGDIAVGGATLAATLAAAGLVDEYRSVVYPILLGGGTPFYPQGVGPTALELVSTHRWARGIQALRYRVVRGIH</sequence>
<dbReference type="InterPro" id="IPR002734">
    <property type="entry name" value="RibDG_C"/>
</dbReference>
<evidence type="ECO:0000313" key="2">
    <source>
        <dbReference type="EMBL" id="KIC57901.1"/>
    </source>
</evidence>
<dbReference type="Pfam" id="PF01872">
    <property type="entry name" value="RibD_C"/>
    <property type="match status" value="1"/>
</dbReference>
<comment type="caution">
    <text evidence="2">The sequence shown here is derived from an EMBL/GenBank/DDBJ whole genome shotgun (WGS) entry which is preliminary data.</text>
</comment>
<evidence type="ECO:0000313" key="3">
    <source>
        <dbReference type="Proteomes" id="UP000031202"/>
    </source>
</evidence>
<dbReference type="GO" id="GO:0008703">
    <property type="term" value="F:5-amino-6-(5-phosphoribosylamino)uracil reductase activity"/>
    <property type="evidence" value="ECO:0007669"/>
    <property type="project" value="InterPro"/>
</dbReference>
<dbReference type="Gene3D" id="3.40.430.10">
    <property type="entry name" value="Dihydrofolate Reductase, subunit A"/>
    <property type="match status" value="1"/>
</dbReference>
<evidence type="ECO:0000259" key="1">
    <source>
        <dbReference type="Pfam" id="PF01872"/>
    </source>
</evidence>
<proteinExistence type="predicted"/>
<gene>
    <name evidence="2" type="ORF">RM52_07370</name>
</gene>